<feature type="transmembrane region" description="Helical" evidence="1">
    <location>
        <begin position="12"/>
        <end position="39"/>
    </location>
</feature>
<keyword evidence="1" id="KW-0472">Membrane</keyword>
<dbReference type="EMBL" id="MVJN01000016">
    <property type="protein sequence ID" value="RAP34552.1"/>
    <property type="molecule type" value="Genomic_DNA"/>
</dbReference>
<dbReference type="AlphaFoldDB" id="A0A364LF94"/>
<dbReference type="Proteomes" id="UP000249458">
    <property type="component" value="Unassembled WGS sequence"/>
</dbReference>
<dbReference type="RefSeq" id="WP_112220813.1">
    <property type="nucleotide sequence ID" value="NZ_MVJN01000016.1"/>
</dbReference>
<evidence type="ECO:0000313" key="2">
    <source>
        <dbReference type="EMBL" id="RAP34552.1"/>
    </source>
</evidence>
<keyword evidence="1" id="KW-0812">Transmembrane</keyword>
<comment type="caution">
    <text evidence="2">The sequence shown here is derived from an EMBL/GenBank/DDBJ whole genome shotgun (WGS) entry which is preliminary data.</text>
</comment>
<evidence type="ECO:0008006" key="4">
    <source>
        <dbReference type="Google" id="ProtNLM"/>
    </source>
</evidence>
<keyword evidence="1" id="KW-1133">Transmembrane helix</keyword>
<feature type="transmembrane region" description="Helical" evidence="1">
    <location>
        <begin position="95"/>
        <end position="112"/>
    </location>
</feature>
<organism evidence="2 3">
    <name type="scientific">Legionella quinlivanii</name>
    <dbReference type="NCBI Taxonomy" id="45073"/>
    <lineage>
        <taxon>Bacteria</taxon>
        <taxon>Pseudomonadati</taxon>
        <taxon>Pseudomonadota</taxon>
        <taxon>Gammaproteobacteria</taxon>
        <taxon>Legionellales</taxon>
        <taxon>Legionellaceae</taxon>
        <taxon>Legionella</taxon>
    </lineage>
</organism>
<proteinExistence type="predicted"/>
<evidence type="ECO:0000256" key="1">
    <source>
        <dbReference type="SAM" id="Phobius"/>
    </source>
</evidence>
<feature type="transmembrane region" description="Helical" evidence="1">
    <location>
        <begin position="59"/>
        <end position="83"/>
    </location>
</feature>
<gene>
    <name evidence="2" type="ORF">B1207_15650</name>
</gene>
<accession>A0A364LF94</accession>
<dbReference type="Pfam" id="PF10754">
    <property type="entry name" value="DUF2569"/>
    <property type="match status" value="1"/>
</dbReference>
<dbReference type="InterPro" id="IPR019690">
    <property type="entry name" value="DUF2569"/>
</dbReference>
<protein>
    <recommendedName>
        <fullName evidence="4">DUF2569 domain-containing protein</fullName>
    </recommendedName>
</protein>
<sequence>MDIKKNPEGINGWLILVAIGMVLAPIRIVFTLLTTYPQIFSSGTWEALTTKGSEGYNPLWGPIIIGELSINFILLMLLLYLAYLFFSKSRNFPKWFIGIAIFSIVFIVADAFAVKMVAPDEPVFDPDTIRELAHSVIVAVIWIPYMLVSKRVKATFIK</sequence>
<evidence type="ECO:0000313" key="3">
    <source>
        <dbReference type="Proteomes" id="UP000249458"/>
    </source>
</evidence>
<feature type="transmembrane region" description="Helical" evidence="1">
    <location>
        <begin position="132"/>
        <end position="148"/>
    </location>
</feature>
<name>A0A364LF94_9GAMM</name>
<reference evidence="2 3" key="1">
    <citation type="submission" date="2017-02" db="EMBL/GenBank/DDBJ databases">
        <title>Legionella quilivanii strain from human: case report and whole genome sequencing analysis.</title>
        <authorList>
            <person name="Lalancette C."/>
            <person name="Leduc J.-M."/>
            <person name="Levesque S."/>
            <person name="Fournier E."/>
            <person name="Saoud J."/>
            <person name="Faucher S.P."/>
            <person name="Bernard K."/>
            <person name="Martineau C."/>
            <person name="Longtin J."/>
        </authorList>
    </citation>
    <scope>NUCLEOTIDE SEQUENCE [LARGE SCALE GENOMIC DNA]</scope>
    <source>
        <strain evidence="2 3">ID143958</strain>
    </source>
</reference>